<name>A0A6A6M9J2_HEVBR</name>
<evidence type="ECO:0000313" key="2">
    <source>
        <dbReference type="Proteomes" id="UP000467840"/>
    </source>
</evidence>
<proteinExistence type="predicted"/>
<comment type="caution">
    <text evidence="1">The sequence shown here is derived from an EMBL/GenBank/DDBJ whole genome shotgun (WGS) entry which is preliminary data.</text>
</comment>
<dbReference type="AlphaFoldDB" id="A0A6A6M9J2"/>
<protein>
    <submittedName>
        <fullName evidence="1">Uncharacterized protein</fullName>
    </submittedName>
</protein>
<evidence type="ECO:0000313" key="1">
    <source>
        <dbReference type="EMBL" id="KAF2308896.1"/>
    </source>
</evidence>
<gene>
    <name evidence="1" type="ORF">GH714_023015</name>
</gene>
<reference evidence="1 2" key="1">
    <citation type="journal article" date="2020" name="Mol. Plant">
        <title>The Chromosome-Based Rubber Tree Genome Provides New Insights into Spurge Genome Evolution and Rubber Biosynthesis.</title>
        <authorList>
            <person name="Liu J."/>
            <person name="Shi C."/>
            <person name="Shi C.C."/>
            <person name="Li W."/>
            <person name="Zhang Q.J."/>
            <person name="Zhang Y."/>
            <person name="Li K."/>
            <person name="Lu H.F."/>
            <person name="Shi C."/>
            <person name="Zhu S.T."/>
            <person name="Xiao Z.Y."/>
            <person name="Nan H."/>
            <person name="Yue Y."/>
            <person name="Zhu X.G."/>
            <person name="Wu Y."/>
            <person name="Hong X.N."/>
            <person name="Fan G.Y."/>
            <person name="Tong Y."/>
            <person name="Zhang D."/>
            <person name="Mao C.L."/>
            <person name="Liu Y.L."/>
            <person name="Hao S.J."/>
            <person name="Liu W.Q."/>
            <person name="Lv M.Q."/>
            <person name="Zhang H.B."/>
            <person name="Liu Y."/>
            <person name="Hu-Tang G.R."/>
            <person name="Wang J.P."/>
            <person name="Wang J.H."/>
            <person name="Sun Y.H."/>
            <person name="Ni S.B."/>
            <person name="Chen W.B."/>
            <person name="Zhang X.C."/>
            <person name="Jiao Y.N."/>
            <person name="Eichler E.E."/>
            <person name="Li G.H."/>
            <person name="Liu X."/>
            <person name="Gao L.Z."/>
        </authorList>
    </citation>
    <scope>NUCLEOTIDE SEQUENCE [LARGE SCALE GENOMIC DNA]</scope>
    <source>
        <strain evidence="2">cv. GT1</strain>
        <tissue evidence="1">Leaf</tissue>
    </source>
</reference>
<sequence>MRLRFEEMDNRLLELAEGLDDPCGMQAALNEALGKLASENEILKIAHAEEVSTLREKPCAQRRGGKSEWEVRDEGRTCAVEEDGLQPWVKLEIEGEEPKILPLAIAIAESLVEFKKADKVKNRDSKEEAQKMGLAFSGQVSWLKAVNSKPIPTHGVATNVGVKIVNGLVMLIFVVSMDDYSCVLGMNFMDRVKAIPIPFAIALYS</sequence>
<keyword evidence="2" id="KW-1185">Reference proteome</keyword>
<accession>A0A6A6M9J2</accession>
<organism evidence="1 2">
    <name type="scientific">Hevea brasiliensis</name>
    <name type="common">Para rubber tree</name>
    <name type="synonym">Siphonia brasiliensis</name>
    <dbReference type="NCBI Taxonomy" id="3981"/>
    <lineage>
        <taxon>Eukaryota</taxon>
        <taxon>Viridiplantae</taxon>
        <taxon>Streptophyta</taxon>
        <taxon>Embryophyta</taxon>
        <taxon>Tracheophyta</taxon>
        <taxon>Spermatophyta</taxon>
        <taxon>Magnoliopsida</taxon>
        <taxon>eudicotyledons</taxon>
        <taxon>Gunneridae</taxon>
        <taxon>Pentapetalae</taxon>
        <taxon>rosids</taxon>
        <taxon>fabids</taxon>
        <taxon>Malpighiales</taxon>
        <taxon>Euphorbiaceae</taxon>
        <taxon>Crotonoideae</taxon>
        <taxon>Micrandreae</taxon>
        <taxon>Hevea</taxon>
    </lineage>
</organism>
<dbReference type="Proteomes" id="UP000467840">
    <property type="component" value="Chromosome 17"/>
</dbReference>
<dbReference type="EMBL" id="JAAGAX010000007">
    <property type="protein sequence ID" value="KAF2308896.1"/>
    <property type="molecule type" value="Genomic_DNA"/>
</dbReference>